<keyword evidence="1" id="KW-0472">Membrane</keyword>
<name>A0A540LRE8_MALBA</name>
<protein>
    <recommendedName>
        <fullName evidence="4">Major facilitator superfamily (MFS) profile domain-containing protein</fullName>
    </recommendedName>
</protein>
<dbReference type="EMBL" id="VIEB01000498">
    <property type="protein sequence ID" value="TQD88832.1"/>
    <property type="molecule type" value="Genomic_DNA"/>
</dbReference>
<feature type="transmembrane region" description="Helical" evidence="1">
    <location>
        <begin position="21"/>
        <end position="41"/>
    </location>
</feature>
<dbReference type="AlphaFoldDB" id="A0A540LRE8"/>
<evidence type="ECO:0008006" key="4">
    <source>
        <dbReference type="Google" id="ProtNLM"/>
    </source>
</evidence>
<accession>A0A540LRE8</accession>
<dbReference type="STRING" id="106549.A0A540LRE8"/>
<keyword evidence="1" id="KW-0812">Transmembrane</keyword>
<comment type="caution">
    <text evidence="2">The sequence shown here is derived from an EMBL/GenBank/DDBJ whole genome shotgun (WGS) entry which is preliminary data.</text>
</comment>
<gene>
    <name evidence="2" type="ORF">C1H46_025615</name>
</gene>
<proteinExistence type="predicted"/>
<evidence type="ECO:0000313" key="3">
    <source>
        <dbReference type="Proteomes" id="UP000315295"/>
    </source>
</evidence>
<organism evidence="2 3">
    <name type="scientific">Malus baccata</name>
    <name type="common">Siberian crab apple</name>
    <name type="synonym">Pyrus baccata</name>
    <dbReference type="NCBI Taxonomy" id="106549"/>
    <lineage>
        <taxon>Eukaryota</taxon>
        <taxon>Viridiplantae</taxon>
        <taxon>Streptophyta</taxon>
        <taxon>Embryophyta</taxon>
        <taxon>Tracheophyta</taxon>
        <taxon>Spermatophyta</taxon>
        <taxon>Magnoliopsida</taxon>
        <taxon>eudicotyledons</taxon>
        <taxon>Gunneridae</taxon>
        <taxon>Pentapetalae</taxon>
        <taxon>rosids</taxon>
        <taxon>fabids</taxon>
        <taxon>Rosales</taxon>
        <taxon>Rosaceae</taxon>
        <taxon>Amygdaloideae</taxon>
        <taxon>Maleae</taxon>
        <taxon>Malus</taxon>
    </lineage>
</organism>
<keyword evidence="1" id="KW-1133">Transmembrane helix</keyword>
<reference evidence="2 3" key="1">
    <citation type="journal article" date="2019" name="G3 (Bethesda)">
        <title>Sequencing of a Wild Apple (Malus baccata) Genome Unravels the Differences Between Cultivated and Wild Apple Species Regarding Disease Resistance and Cold Tolerance.</title>
        <authorList>
            <person name="Chen X."/>
        </authorList>
    </citation>
    <scope>NUCLEOTIDE SEQUENCE [LARGE SCALE GENOMIC DNA]</scope>
    <source>
        <strain evidence="3">cv. Shandingzi</strain>
        <tissue evidence="2">Leaves</tissue>
    </source>
</reference>
<keyword evidence="3" id="KW-1185">Reference proteome</keyword>
<sequence length="53" mass="5187">MAVGGFAVDGPLAVAGIDGKITVSVVITCIVAASCGLIFGYDIGISGAFRSII</sequence>
<evidence type="ECO:0000256" key="1">
    <source>
        <dbReference type="SAM" id="Phobius"/>
    </source>
</evidence>
<evidence type="ECO:0000313" key="2">
    <source>
        <dbReference type="EMBL" id="TQD88832.1"/>
    </source>
</evidence>
<dbReference type="Proteomes" id="UP000315295">
    <property type="component" value="Unassembled WGS sequence"/>
</dbReference>